<dbReference type="GO" id="GO:0004499">
    <property type="term" value="F:N,N-dimethylaniline monooxygenase activity"/>
    <property type="evidence" value="ECO:0007669"/>
    <property type="project" value="UniProtKB-ARBA"/>
</dbReference>
<feature type="region of interest" description="Disordered" evidence="15">
    <location>
        <begin position="478"/>
        <end position="517"/>
    </location>
</feature>
<keyword evidence="10" id="KW-0472">Membrane</keyword>
<evidence type="ECO:0000256" key="8">
    <source>
        <dbReference type="ARBA" id="ARBA00023002"/>
    </source>
</evidence>
<evidence type="ECO:0000256" key="13">
    <source>
        <dbReference type="ARBA" id="ARBA00073152"/>
    </source>
</evidence>
<keyword evidence="18" id="KW-1185">Reference proteome</keyword>
<evidence type="ECO:0000256" key="5">
    <source>
        <dbReference type="ARBA" id="ARBA00022630"/>
    </source>
</evidence>
<evidence type="ECO:0000256" key="9">
    <source>
        <dbReference type="ARBA" id="ARBA00023033"/>
    </source>
</evidence>
<dbReference type="Pfam" id="PF07992">
    <property type="entry name" value="Pyr_redox_2"/>
    <property type="match status" value="1"/>
</dbReference>
<evidence type="ECO:0000256" key="1">
    <source>
        <dbReference type="ARBA" id="ARBA00001974"/>
    </source>
</evidence>
<dbReference type="GO" id="GO:0005886">
    <property type="term" value="C:plasma membrane"/>
    <property type="evidence" value="ECO:0007669"/>
    <property type="project" value="UniProtKB-SubCell"/>
</dbReference>
<comment type="similarity">
    <text evidence="3">Belongs to the FAD-binding monooxygenase family.</text>
</comment>
<dbReference type="InterPro" id="IPR023753">
    <property type="entry name" value="FAD/NAD-binding_dom"/>
</dbReference>
<keyword evidence="5" id="KW-0285">Flavoprotein</keyword>
<comment type="function">
    <text evidence="12">Monooxygenase able to convert a wide range of ketones to the corresponding esters or lactones via a Baeyer-Villiger oxidation reaction. Can act on long-chain aliphatic ketones (2-hexanone to 2-dodecanone) and on aromatic ketones (phenylacetone and benzylacetone). Is also able to catalyze enantioselective sulfoxidation of methyl-p-tolylsulfide. In vivo, likely functions as a BVMO, but the exact nature of the physiological substrate(s) remains to be established.</text>
</comment>
<evidence type="ECO:0000256" key="15">
    <source>
        <dbReference type="SAM" id="MobiDB-lite"/>
    </source>
</evidence>
<evidence type="ECO:0000256" key="2">
    <source>
        <dbReference type="ARBA" id="ARBA00004236"/>
    </source>
</evidence>
<dbReference type="AlphaFoldDB" id="A0A7H1B0Y7"/>
<dbReference type="RefSeq" id="WP_188335147.1">
    <property type="nucleotide sequence ID" value="NZ_CP061281.1"/>
</dbReference>
<dbReference type="InterPro" id="IPR051820">
    <property type="entry name" value="FAD-binding_MO"/>
</dbReference>
<proteinExistence type="inferred from homology"/>
<comment type="subcellular location">
    <subcellularLocation>
        <location evidence="2">Cell membrane</location>
    </subcellularLocation>
</comment>
<keyword evidence="4" id="KW-1003">Cell membrane</keyword>
<evidence type="ECO:0000313" key="18">
    <source>
        <dbReference type="Proteomes" id="UP000516428"/>
    </source>
</evidence>
<dbReference type="EMBL" id="CP061281">
    <property type="protein sequence ID" value="QNS02392.1"/>
    <property type="molecule type" value="Genomic_DNA"/>
</dbReference>
<evidence type="ECO:0000256" key="6">
    <source>
        <dbReference type="ARBA" id="ARBA00022827"/>
    </source>
</evidence>
<comment type="cofactor">
    <cofactor evidence="1">
        <name>FAD</name>
        <dbReference type="ChEBI" id="CHEBI:57692"/>
    </cofactor>
</comment>
<dbReference type="PRINTS" id="PR00411">
    <property type="entry name" value="PNDRDTASEI"/>
</dbReference>
<reference evidence="17 18" key="1">
    <citation type="submission" date="2020-09" db="EMBL/GenBank/DDBJ databases">
        <title>A novel species.</title>
        <authorList>
            <person name="Gao J."/>
        </authorList>
    </citation>
    <scope>NUCLEOTIDE SEQUENCE [LARGE SCALE GENOMIC DNA]</scope>
    <source>
        <strain evidence="17 18">CRXT-Y-14</strain>
    </source>
</reference>
<organism evidence="17 18">
    <name type="scientific">Streptomyces xanthii</name>
    <dbReference type="NCBI Taxonomy" id="2768069"/>
    <lineage>
        <taxon>Bacteria</taxon>
        <taxon>Bacillati</taxon>
        <taxon>Actinomycetota</taxon>
        <taxon>Actinomycetes</taxon>
        <taxon>Kitasatosporales</taxon>
        <taxon>Streptomycetaceae</taxon>
        <taxon>Streptomyces</taxon>
    </lineage>
</organism>
<evidence type="ECO:0000256" key="12">
    <source>
        <dbReference type="ARBA" id="ARBA00059740"/>
    </source>
</evidence>
<keyword evidence="8" id="KW-0560">Oxidoreductase</keyword>
<dbReference type="FunFam" id="3.50.50.60:FF:000213">
    <property type="entry name" value="FAD-containing monooxygenase EthA"/>
    <property type="match status" value="1"/>
</dbReference>
<dbReference type="Proteomes" id="UP000516428">
    <property type="component" value="Chromosome"/>
</dbReference>
<dbReference type="FunFam" id="3.50.50.60:FF:000228">
    <property type="entry name" value="FAD-containing monooxygenase EthA"/>
    <property type="match status" value="1"/>
</dbReference>
<keyword evidence="9" id="KW-0503">Monooxygenase</keyword>
<accession>A0A7H1B0Y7</accession>
<gene>
    <name evidence="17" type="ORF">IAG42_01370</name>
</gene>
<evidence type="ECO:0000256" key="11">
    <source>
        <dbReference type="ARBA" id="ARBA00051124"/>
    </source>
</evidence>
<evidence type="ECO:0000256" key="4">
    <source>
        <dbReference type="ARBA" id="ARBA00022475"/>
    </source>
</evidence>
<comment type="catalytic activity">
    <reaction evidence="11">
        <text>ethionamide + NADPH + O2 + H(+) = ethionamide S-oxide + NADP(+) + H2O</text>
        <dbReference type="Rhea" id="RHEA:47616"/>
        <dbReference type="ChEBI" id="CHEBI:4885"/>
        <dbReference type="ChEBI" id="CHEBI:15377"/>
        <dbReference type="ChEBI" id="CHEBI:15378"/>
        <dbReference type="ChEBI" id="CHEBI:15379"/>
        <dbReference type="ChEBI" id="CHEBI:57783"/>
        <dbReference type="ChEBI" id="CHEBI:58349"/>
        <dbReference type="ChEBI" id="CHEBI:87805"/>
    </reaction>
</comment>
<dbReference type="Gene3D" id="3.50.50.60">
    <property type="entry name" value="FAD/NAD(P)-binding domain"/>
    <property type="match status" value="2"/>
</dbReference>
<evidence type="ECO:0000259" key="16">
    <source>
        <dbReference type="Pfam" id="PF07992"/>
    </source>
</evidence>
<dbReference type="SUPFAM" id="SSF51905">
    <property type="entry name" value="FAD/NAD(P)-binding domain"/>
    <property type="match status" value="1"/>
</dbReference>
<evidence type="ECO:0000256" key="10">
    <source>
        <dbReference type="ARBA" id="ARBA00023136"/>
    </source>
</evidence>
<evidence type="ECO:0000256" key="7">
    <source>
        <dbReference type="ARBA" id="ARBA00022857"/>
    </source>
</evidence>
<evidence type="ECO:0000256" key="3">
    <source>
        <dbReference type="ARBA" id="ARBA00010139"/>
    </source>
</evidence>
<dbReference type="PANTHER" id="PTHR43872:SF1">
    <property type="entry name" value="MONOOXYGENASE, PUTATIVE (AFU_ORTHOLOGUE AFUA_8G02570)-RELATED"/>
    <property type="match status" value="1"/>
</dbReference>
<keyword evidence="6" id="KW-0274">FAD</keyword>
<keyword evidence="7" id="KW-0521">NADP</keyword>
<sequence length="517" mass="56848">MEQQHVDVLVIGAGISGISAARHVLRDNPRASLVVLERRARVGGTWDLFRYPGIRSDSDMPTFGFGFRPWTDARILAGGAQIRQYVEDAAADGGILDRVRFGRRALSADFSHDTGRWTVEVEDESTGERETYSAGYLVGATGYYDYDKPYRPEFPGESDFRGTMVHPQHWPEDLDHSGKRVVVIGSGATAITLLPAMAGEAEHVTMLQRSPTYILALPEVDPLTSVLKKLRAPARLIHKIVRARNVALQRGSYAFCRKYPRLARKVLLGLVRAQAGKGVDMKHFSPRYKPWDQRLCVVPGGDLFKVLKSGKASVATDHIDTFTPDGIRLKSGEELKADIVVTATGLSVRLMGGMELTVDGRPVDVTNRVLYKAVLLEGVPNMSLVIGYTNASWTLKADLAADYTARLLAHMRRHGHDIATPVASDGDRSDFSVMGEALTSGYIARADQVMPRQGTRDPWRLWNNYYRDRAMLRDAPIDDSPLRFDKAGSTAADDKVADDKAATAEASGAVQEPTRAA</sequence>
<dbReference type="PANTHER" id="PTHR43872">
    <property type="entry name" value="MONOOXYGENASE, PUTATIVE (AFU_ORTHOLOGUE AFUA_8G02570)-RELATED"/>
    <property type="match status" value="1"/>
</dbReference>
<protein>
    <recommendedName>
        <fullName evidence="13">FAD-containing monooxygenase EthA</fullName>
    </recommendedName>
    <alternativeName>
        <fullName evidence="14">Prodrug activator EtaA</fullName>
    </alternativeName>
</protein>
<dbReference type="InterPro" id="IPR036188">
    <property type="entry name" value="FAD/NAD-bd_sf"/>
</dbReference>
<feature type="compositionally biased region" description="Basic and acidic residues" evidence="15">
    <location>
        <begin position="478"/>
        <end position="502"/>
    </location>
</feature>
<evidence type="ECO:0000313" key="17">
    <source>
        <dbReference type="EMBL" id="QNS02392.1"/>
    </source>
</evidence>
<dbReference type="KEGG" id="sxn:IAG42_01370"/>
<evidence type="ECO:0000256" key="14">
    <source>
        <dbReference type="ARBA" id="ARBA00078392"/>
    </source>
</evidence>
<feature type="domain" description="FAD/NAD(P)-binding" evidence="16">
    <location>
        <begin position="7"/>
        <end position="213"/>
    </location>
</feature>
<name>A0A7H1B0Y7_9ACTN</name>